<proteinExistence type="predicted"/>
<dbReference type="OrthoDB" id="795819at2"/>
<gene>
    <name evidence="1" type="ORF">SAMN06296052_1402</name>
</gene>
<sequence length="140" mass="15724">MSPNTHHYPVKKLLTLLYVVLALAHVCCTGGYNASKKKKAGSTLDPKGHEVLATKHNAMVENFYILVKSPAVDSVALSTFVKKFRKENCDKCNIKLYDDPCVIPLMLQYPLKKEEYELLADHFVASSTFDSNAVYLFPLK</sequence>
<keyword evidence="2" id="KW-1185">Reference proteome</keyword>
<dbReference type="Proteomes" id="UP000198432">
    <property type="component" value="Unassembled WGS sequence"/>
</dbReference>
<evidence type="ECO:0000313" key="2">
    <source>
        <dbReference type="Proteomes" id="UP000198432"/>
    </source>
</evidence>
<name>A0A239LF67_9BACT</name>
<dbReference type="EMBL" id="FZOQ01000040">
    <property type="protein sequence ID" value="SNT28592.1"/>
    <property type="molecule type" value="Genomic_DNA"/>
</dbReference>
<dbReference type="RefSeq" id="WP_089321797.1">
    <property type="nucleotide sequence ID" value="NZ_FZOQ01000040.1"/>
</dbReference>
<organism evidence="1 2">
    <name type="scientific">Pontibacter ummariensis</name>
    <dbReference type="NCBI Taxonomy" id="1610492"/>
    <lineage>
        <taxon>Bacteria</taxon>
        <taxon>Pseudomonadati</taxon>
        <taxon>Bacteroidota</taxon>
        <taxon>Cytophagia</taxon>
        <taxon>Cytophagales</taxon>
        <taxon>Hymenobacteraceae</taxon>
        <taxon>Pontibacter</taxon>
    </lineage>
</organism>
<dbReference type="AlphaFoldDB" id="A0A239LF67"/>
<reference evidence="2" key="1">
    <citation type="submission" date="2017-06" db="EMBL/GenBank/DDBJ databases">
        <authorList>
            <person name="Varghese N."/>
            <person name="Submissions S."/>
        </authorList>
    </citation>
    <scope>NUCLEOTIDE SEQUENCE [LARGE SCALE GENOMIC DNA]</scope>
    <source>
        <strain evidence="2">NKM1</strain>
    </source>
</reference>
<protein>
    <submittedName>
        <fullName evidence="1">Uncharacterized protein</fullName>
    </submittedName>
</protein>
<evidence type="ECO:0000313" key="1">
    <source>
        <dbReference type="EMBL" id="SNT28592.1"/>
    </source>
</evidence>
<accession>A0A239LF67</accession>